<comment type="subcellular location">
    <subcellularLocation>
        <location evidence="1">Membrane</location>
        <topology evidence="1">Multi-pass membrane protein</topology>
    </subcellularLocation>
</comment>
<dbReference type="Proteomes" id="UP000036403">
    <property type="component" value="Unassembled WGS sequence"/>
</dbReference>
<proteinExistence type="predicted"/>
<dbReference type="GO" id="GO:0016740">
    <property type="term" value="F:transferase activity"/>
    <property type="evidence" value="ECO:0007669"/>
    <property type="project" value="UniProtKB-KW"/>
</dbReference>
<dbReference type="PANTHER" id="PTHR21215:SF0">
    <property type="entry name" value="LD36024P"/>
    <property type="match status" value="1"/>
</dbReference>
<reference evidence="6 7" key="1">
    <citation type="submission" date="2015-04" db="EMBL/GenBank/DDBJ databases">
        <title>Lasius niger genome sequencing.</title>
        <authorList>
            <person name="Konorov E.A."/>
            <person name="Nikitin M.A."/>
            <person name="Kirill M.V."/>
            <person name="Chang P."/>
        </authorList>
    </citation>
    <scope>NUCLEOTIDE SEQUENCE [LARGE SCALE GENOMIC DNA]</scope>
    <source>
        <tissue evidence="6">Whole</tissue>
    </source>
</reference>
<gene>
    <name evidence="6" type="ORF">RF55_971</name>
</gene>
<dbReference type="EMBL" id="LBMM01000322">
    <property type="protein sequence ID" value="KMR01380.1"/>
    <property type="molecule type" value="Genomic_DNA"/>
</dbReference>
<keyword evidence="2 5" id="KW-0812">Transmembrane</keyword>
<organism evidence="6 7">
    <name type="scientific">Lasius niger</name>
    <name type="common">Black garden ant</name>
    <dbReference type="NCBI Taxonomy" id="67767"/>
    <lineage>
        <taxon>Eukaryota</taxon>
        <taxon>Metazoa</taxon>
        <taxon>Ecdysozoa</taxon>
        <taxon>Arthropoda</taxon>
        <taxon>Hexapoda</taxon>
        <taxon>Insecta</taxon>
        <taxon>Pterygota</taxon>
        <taxon>Neoptera</taxon>
        <taxon>Endopterygota</taxon>
        <taxon>Hymenoptera</taxon>
        <taxon>Apocrita</taxon>
        <taxon>Aculeata</taxon>
        <taxon>Formicoidea</taxon>
        <taxon>Formicidae</taxon>
        <taxon>Formicinae</taxon>
        <taxon>Lasius</taxon>
        <taxon>Lasius</taxon>
    </lineage>
</organism>
<dbReference type="PaxDb" id="67767-A0A0J7L841"/>
<evidence type="ECO:0000256" key="3">
    <source>
        <dbReference type="ARBA" id="ARBA00022989"/>
    </source>
</evidence>
<accession>A0A0J7L841</accession>
<dbReference type="PANTHER" id="PTHR21215">
    <property type="entry name" value="LD36024P"/>
    <property type="match status" value="1"/>
</dbReference>
<evidence type="ECO:0000256" key="2">
    <source>
        <dbReference type="ARBA" id="ARBA00022692"/>
    </source>
</evidence>
<name>A0A0J7L841_LASNI</name>
<dbReference type="Gene3D" id="1.20.140.150">
    <property type="match status" value="1"/>
</dbReference>
<dbReference type="InterPro" id="IPR004031">
    <property type="entry name" value="PMP22/EMP/MP20/Claudin"/>
</dbReference>
<keyword evidence="6" id="KW-0808">Transferase</keyword>
<dbReference type="AlphaFoldDB" id="A0A0J7L841"/>
<keyword evidence="4 5" id="KW-0472">Membrane</keyword>
<dbReference type="Pfam" id="PF13903">
    <property type="entry name" value="Claudin_2"/>
    <property type="match status" value="1"/>
</dbReference>
<evidence type="ECO:0000256" key="1">
    <source>
        <dbReference type="ARBA" id="ARBA00004141"/>
    </source>
</evidence>
<evidence type="ECO:0000313" key="7">
    <source>
        <dbReference type="Proteomes" id="UP000036403"/>
    </source>
</evidence>
<keyword evidence="3 5" id="KW-1133">Transmembrane helix</keyword>
<protein>
    <submittedName>
        <fullName evidence="6">Glutaminyl-peptide cyclotransferase</fullName>
    </submittedName>
</protein>
<dbReference type="OrthoDB" id="6126739at2759"/>
<dbReference type="GO" id="GO:0016020">
    <property type="term" value="C:membrane"/>
    <property type="evidence" value="ECO:0007669"/>
    <property type="project" value="UniProtKB-SubCell"/>
</dbReference>
<feature type="transmembrane region" description="Helical" evidence="5">
    <location>
        <begin position="133"/>
        <end position="156"/>
    </location>
</feature>
<evidence type="ECO:0000256" key="5">
    <source>
        <dbReference type="SAM" id="Phobius"/>
    </source>
</evidence>
<sequence>MFVFLLQQYASKHAEQSHLVEQMNTKYYYYTRTQGLFRICYPKERPPTVETYLSPVETHCMNIDYFIPDEENQTRGFNDDAMARLRLLSAGGMGLWHGVEYYEKEKLVGEEYYQQWSNVLRDNTAQWYDWSFYLAWLGVATCLGTMTLFLIAASCLRRERAREQAQNVQYIMPGDTITMKRPN</sequence>
<evidence type="ECO:0000313" key="6">
    <source>
        <dbReference type="EMBL" id="KMR01380.1"/>
    </source>
</evidence>
<keyword evidence="7" id="KW-1185">Reference proteome</keyword>
<comment type="caution">
    <text evidence="6">The sequence shown here is derived from an EMBL/GenBank/DDBJ whole genome shotgun (WGS) entry which is preliminary data.</text>
</comment>
<evidence type="ECO:0000256" key="4">
    <source>
        <dbReference type="ARBA" id="ARBA00023136"/>
    </source>
</evidence>